<keyword evidence="2" id="KW-0805">Transcription regulation</keyword>
<dbReference type="InterPro" id="IPR013324">
    <property type="entry name" value="RNA_pol_sigma_r3/r4-like"/>
</dbReference>
<dbReference type="InterPro" id="IPR013325">
    <property type="entry name" value="RNA_pol_sigma_r2"/>
</dbReference>
<dbReference type="EMBL" id="JAUJEB010000001">
    <property type="protein sequence ID" value="MDN5210949.1"/>
    <property type="molecule type" value="Genomic_DNA"/>
</dbReference>
<proteinExistence type="inferred from homology"/>
<dbReference type="PANTHER" id="PTHR43133:SF46">
    <property type="entry name" value="RNA POLYMERASE SIGMA-70 FACTOR ECF SUBFAMILY"/>
    <property type="match status" value="1"/>
</dbReference>
<name>A0ABT8KZN5_9BACT</name>
<keyword evidence="3" id="KW-0731">Sigma factor</keyword>
<dbReference type="InterPro" id="IPR039425">
    <property type="entry name" value="RNA_pol_sigma-70-like"/>
</dbReference>
<feature type="domain" description="RNA polymerase sigma-70 region 2" evidence="5">
    <location>
        <begin position="29"/>
        <end position="96"/>
    </location>
</feature>
<feature type="domain" description="RNA polymerase sigma factor 70 region 4 type 2" evidence="6">
    <location>
        <begin position="126"/>
        <end position="178"/>
    </location>
</feature>
<dbReference type="SUPFAM" id="SSF88946">
    <property type="entry name" value="Sigma2 domain of RNA polymerase sigma factors"/>
    <property type="match status" value="1"/>
</dbReference>
<evidence type="ECO:0000259" key="5">
    <source>
        <dbReference type="Pfam" id="PF04542"/>
    </source>
</evidence>
<accession>A0ABT8KZN5</accession>
<dbReference type="InterPro" id="IPR014284">
    <property type="entry name" value="RNA_pol_sigma-70_dom"/>
</dbReference>
<dbReference type="NCBIfam" id="TIGR02985">
    <property type="entry name" value="Sig70_bacteroi1"/>
    <property type="match status" value="1"/>
</dbReference>
<dbReference type="Pfam" id="PF08281">
    <property type="entry name" value="Sigma70_r4_2"/>
    <property type="match status" value="1"/>
</dbReference>
<evidence type="ECO:0000256" key="1">
    <source>
        <dbReference type="ARBA" id="ARBA00010641"/>
    </source>
</evidence>
<gene>
    <name evidence="7" type="ORF">QQ020_02780</name>
</gene>
<dbReference type="RefSeq" id="WP_346756286.1">
    <property type="nucleotide sequence ID" value="NZ_JAUJEB010000001.1"/>
</dbReference>
<dbReference type="InterPro" id="IPR036388">
    <property type="entry name" value="WH-like_DNA-bd_sf"/>
</dbReference>
<comment type="caution">
    <text evidence="7">The sequence shown here is derived from an EMBL/GenBank/DDBJ whole genome shotgun (WGS) entry which is preliminary data.</text>
</comment>
<dbReference type="PANTHER" id="PTHR43133">
    <property type="entry name" value="RNA POLYMERASE ECF-TYPE SIGMA FACTO"/>
    <property type="match status" value="1"/>
</dbReference>
<protein>
    <submittedName>
        <fullName evidence="7">RNA polymerase sigma-70 factor</fullName>
    </submittedName>
</protein>
<reference evidence="7" key="1">
    <citation type="submission" date="2023-06" db="EMBL/GenBank/DDBJ databases">
        <title>Genomic of Agaribacillus aureum.</title>
        <authorList>
            <person name="Wang G."/>
        </authorList>
    </citation>
    <scope>NUCLEOTIDE SEQUENCE</scope>
    <source>
        <strain evidence="7">BMA12</strain>
    </source>
</reference>
<dbReference type="Pfam" id="PF04542">
    <property type="entry name" value="Sigma70_r2"/>
    <property type="match status" value="1"/>
</dbReference>
<dbReference type="NCBIfam" id="TIGR02937">
    <property type="entry name" value="sigma70-ECF"/>
    <property type="match status" value="1"/>
</dbReference>
<comment type="similarity">
    <text evidence="1">Belongs to the sigma-70 factor family. ECF subfamily.</text>
</comment>
<dbReference type="Gene3D" id="1.10.1740.10">
    <property type="match status" value="1"/>
</dbReference>
<dbReference type="InterPro" id="IPR014327">
    <property type="entry name" value="RNA_pol_sigma70_bacteroid"/>
</dbReference>
<dbReference type="Gene3D" id="1.10.10.10">
    <property type="entry name" value="Winged helix-like DNA-binding domain superfamily/Winged helix DNA-binding domain"/>
    <property type="match status" value="1"/>
</dbReference>
<evidence type="ECO:0000313" key="8">
    <source>
        <dbReference type="Proteomes" id="UP001172083"/>
    </source>
</evidence>
<dbReference type="InterPro" id="IPR007627">
    <property type="entry name" value="RNA_pol_sigma70_r2"/>
</dbReference>
<sequence>MAQVYGDAFKGEFEKTSSPNLTEEIFEEIYNKYFDRLFSYALGIVKSEDLAKDVVSEIFLNLWTQSKSIKEIKQLDSYLFVAVKNQSFRILGKEARFNQIAEFASGLSTKRINTPEELFIGKELYEIIESAVKTLPEQCRLVFELVKSGRLKHEEVAKELDISKNTVKNHMVNAIKRIRVQLQNHLYTSDKSKMEIEHVKALLLLILIEFIW</sequence>
<dbReference type="Proteomes" id="UP001172083">
    <property type="component" value="Unassembled WGS sequence"/>
</dbReference>
<evidence type="ECO:0000256" key="2">
    <source>
        <dbReference type="ARBA" id="ARBA00023015"/>
    </source>
</evidence>
<dbReference type="SUPFAM" id="SSF88659">
    <property type="entry name" value="Sigma3 and sigma4 domains of RNA polymerase sigma factors"/>
    <property type="match status" value="1"/>
</dbReference>
<evidence type="ECO:0000256" key="3">
    <source>
        <dbReference type="ARBA" id="ARBA00023082"/>
    </source>
</evidence>
<evidence type="ECO:0000313" key="7">
    <source>
        <dbReference type="EMBL" id="MDN5210949.1"/>
    </source>
</evidence>
<keyword evidence="8" id="KW-1185">Reference proteome</keyword>
<keyword evidence="4" id="KW-0804">Transcription</keyword>
<organism evidence="7 8">
    <name type="scientific">Agaribacillus aureus</name>
    <dbReference type="NCBI Taxonomy" id="3051825"/>
    <lineage>
        <taxon>Bacteria</taxon>
        <taxon>Pseudomonadati</taxon>
        <taxon>Bacteroidota</taxon>
        <taxon>Cytophagia</taxon>
        <taxon>Cytophagales</taxon>
        <taxon>Splendidivirgaceae</taxon>
        <taxon>Agaribacillus</taxon>
    </lineage>
</organism>
<evidence type="ECO:0000259" key="6">
    <source>
        <dbReference type="Pfam" id="PF08281"/>
    </source>
</evidence>
<dbReference type="InterPro" id="IPR013249">
    <property type="entry name" value="RNA_pol_sigma70_r4_t2"/>
</dbReference>
<evidence type="ECO:0000256" key="4">
    <source>
        <dbReference type="ARBA" id="ARBA00023163"/>
    </source>
</evidence>